<dbReference type="SMART" id="SM00388">
    <property type="entry name" value="HisKA"/>
    <property type="match status" value="1"/>
</dbReference>
<evidence type="ECO:0000259" key="17">
    <source>
        <dbReference type="PROSITE" id="PS50110"/>
    </source>
</evidence>
<dbReference type="SMART" id="SM00304">
    <property type="entry name" value="HAMP"/>
    <property type="match status" value="1"/>
</dbReference>
<dbReference type="HOGENOM" id="CLU_000445_114_21_7"/>
<dbReference type="SUPFAM" id="SSF55785">
    <property type="entry name" value="PYP-like sensor domain (PAS domain)"/>
    <property type="match status" value="2"/>
</dbReference>
<dbReference type="InterPro" id="IPR036890">
    <property type="entry name" value="HATPase_C_sf"/>
</dbReference>
<evidence type="ECO:0000259" key="18">
    <source>
        <dbReference type="PROSITE" id="PS50113"/>
    </source>
</evidence>
<feature type="domain" description="HAMP" evidence="19">
    <location>
        <begin position="310"/>
        <end position="361"/>
    </location>
</feature>
<keyword evidence="13 15" id="KW-0472">Membrane</keyword>
<dbReference type="NCBIfam" id="TIGR00229">
    <property type="entry name" value="sensory_box"/>
    <property type="match status" value="1"/>
</dbReference>
<dbReference type="Pfam" id="PF02518">
    <property type="entry name" value="HATPase_c"/>
    <property type="match status" value="1"/>
</dbReference>
<dbReference type="SMART" id="SM00448">
    <property type="entry name" value="REC"/>
    <property type="match status" value="1"/>
</dbReference>
<keyword evidence="11 15" id="KW-1133">Transmembrane helix</keyword>
<protein>
    <recommendedName>
        <fullName evidence="3">histidine kinase</fullName>
        <ecNumber evidence="3">2.7.13.3</ecNumber>
    </recommendedName>
</protein>
<dbReference type="PROSITE" id="PS50113">
    <property type="entry name" value="PAC"/>
    <property type="match status" value="1"/>
</dbReference>
<evidence type="ECO:0000256" key="1">
    <source>
        <dbReference type="ARBA" id="ARBA00000085"/>
    </source>
</evidence>
<keyword evidence="12" id="KW-0902">Two-component regulatory system</keyword>
<evidence type="ECO:0000256" key="12">
    <source>
        <dbReference type="ARBA" id="ARBA00023012"/>
    </source>
</evidence>
<evidence type="ECO:0000256" key="15">
    <source>
        <dbReference type="SAM" id="Phobius"/>
    </source>
</evidence>
<dbReference type="InterPro" id="IPR000700">
    <property type="entry name" value="PAS-assoc_C"/>
</dbReference>
<dbReference type="SUPFAM" id="SSF52172">
    <property type="entry name" value="CheY-like"/>
    <property type="match status" value="1"/>
</dbReference>
<evidence type="ECO:0000256" key="14">
    <source>
        <dbReference type="PROSITE-ProRule" id="PRU00169"/>
    </source>
</evidence>
<evidence type="ECO:0000313" key="20">
    <source>
        <dbReference type="EMBL" id="ACH37546.1"/>
    </source>
</evidence>
<dbReference type="GO" id="GO:0005524">
    <property type="term" value="F:ATP binding"/>
    <property type="evidence" value="ECO:0007669"/>
    <property type="project" value="UniProtKB-KW"/>
</dbReference>
<dbReference type="InterPro" id="IPR003594">
    <property type="entry name" value="HATPase_dom"/>
</dbReference>
<evidence type="ECO:0000256" key="10">
    <source>
        <dbReference type="ARBA" id="ARBA00022840"/>
    </source>
</evidence>
<dbReference type="CDD" id="cd12915">
    <property type="entry name" value="PDC2_DGC_like"/>
    <property type="match status" value="1"/>
</dbReference>
<keyword evidence="4" id="KW-1003">Cell membrane</keyword>
<dbReference type="Pfam" id="PF02743">
    <property type="entry name" value="dCache_1"/>
    <property type="match status" value="1"/>
</dbReference>
<dbReference type="PANTHER" id="PTHR43065:SF42">
    <property type="entry name" value="TWO-COMPONENT SENSOR PPRA"/>
    <property type="match status" value="1"/>
</dbReference>
<dbReference type="eggNOG" id="COG4191">
    <property type="taxonomic scope" value="Bacteria"/>
</dbReference>
<dbReference type="InterPro" id="IPR004358">
    <property type="entry name" value="Sig_transdc_His_kin-like_C"/>
</dbReference>
<dbReference type="PROSITE" id="PS50110">
    <property type="entry name" value="RESPONSE_REGULATORY"/>
    <property type="match status" value="1"/>
</dbReference>
<dbReference type="SMART" id="SM00086">
    <property type="entry name" value="PAC"/>
    <property type="match status" value="1"/>
</dbReference>
<dbReference type="eggNOG" id="COG0784">
    <property type="taxonomic scope" value="Bacteria"/>
</dbReference>
<dbReference type="RefSeq" id="WP_012528953.1">
    <property type="nucleotide sequence ID" value="NC_011146.1"/>
</dbReference>
<accession>B5ECB8</accession>
<dbReference type="SMART" id="SM00387">
    <property type="entry name" value="HATPase_c"/>
    <property type="match status" value="1"/>
</dbReference>
<dbReference type="KEGG" id="gbm:Gbem_0517"/>
<proteinExistence type="predicted"/>
<dbReference type="GO" id="GO:0000155">
    <property type="term" value="F:phosphorelay sensor kinase activity"/>
    <property type="evidence" value="ECO:0007669"/>
    <property type="project" value="InterPro"/>
</dbReference>
<dbReference type="InterPro" id="IPR001789">
    <property type="entry name" value="Sig_transdc_resp-reg_receiver"/>
</dbReference>
<reference evidence="20 21" key="2">
    <citation type="journal article" date="2010" name="BMC Genomics">
        <title>The genome of Geobacter bemidjiensis, exemplar for the subsurface clade of Geobacter species that predominate in Fe(III)-reducing subsurface environments.</title>
        <authorList>
            <person name="Aklujkar M."/>
            <person name="Young N.D."/>
            <person name="Holmes D."/>
            <person name="Chavan M."/>
            <person name="Risso C."/>
            <person name="Kiss H.E."/>
            <person name="Han C.S."/>
            <person name="Land M.L."/>
            <person name="Lovley D.R."/>
        </authorList>
    </citation>
    <scope>NUCLEOTIDE SEQUENCE [LARGE SCALE GENOMIC DNA]</scope>
    <source>
        <strain evidence="21">ATCC BAA-1014 / DSM 16622 / JCM 12645 / Bem</strain>
    </source>
</reference>
<dbReference type="SUPFAM" id="SSF158472">
    <property type="entry name" value="HAMP domain-like"/>
    <property type="match status" value="1"/>
</dbReference>
<dbReference type="Pfam" id="PF08448">
    <property type="entry name" value="PAS_4"/>
    <property type="match status" value="1"/>
</dbReference>
<dbReference type="Proteomes" id="UP000008825">
    <property type="component" value="Chromosome"/>
</dbReference>
<dbReference type="Gene3D" id="3.40.50.2300">
    <property type="match status" value="1"/>
</dbReference>
<evidence type="ECO:0000256" key="4">
    <source>
        <dbReference type="ARBA" id="ARBA00022475"/>
    </source>
</evidence>
<dbReference type="CDD" id="cd06225">
    <property type="entry name" value="HAMP"/>
    <property type="match status" value="1"/>
</dbReference>
<keyword evidence="5 14" id="KW-0597">Phosphoprotein</keyword>
<evidence type="ECO:0000256" key="13">
    <source>
        <dbReference type="ARBA" id="ARBA00023136"/>
    </source>
</evidence>
<dbReference type="InterPro" id="IPR003660">
    <property type="entry name" value="HAMP_dom"/>
</dbReference>
<dbReference type="SUPFAM" id="SSF47384">
    <property type="entry name" value="Homodimeric domain of signal transducing histidine kinase"/>
    <property type="match status" value="1"/>
</dbReference>
<keyword evidence="6" id="KW-0808">Transferase</keyword>
<keyword evidence="10" id="KW-0067">ATP-binding</keyword>
<dbReference type="Gene3D" id="6.10.340.10">
    <property type="match status" value="1"/>
</dbReference>
<evidence type="ECO:0000256" key="6">
    <source>
        <dbReference type="ARBA" id="ARBA00022679"/>
    </source>
</evidence>
<dbReference type="Gene3D" id="3.30.565.10">
    <property type="entry name" value="Histidine kinase-like ATPase, C-terminal domain"/>
    <property type="match status" value="1"/>
</dbReference>
<dbReference type="InterPro" id="IPR029151">
    <property type="entry name" value="Sensor-like_sf"/>
</dbReference>
<evidence type="ECO:0000256" key="5">
    <source>
        <dbReference type="ARBA" id="ARBA00022553"/>
    </source>
</evidence>
<comment type="catalytic activity">
    <reaction evidence="1">
        <text>ATP + protein L-histidine = ADP + protein N-phospho-L-histidine.</text>
        <dbReference type="EC" id="2.7.13.3"/>
    </reaction>
</comment>
<dbReference type="PRINTS" id="PR00344">
    <property type="entry name" value="BCTRLSENSOR"/>
</dbReference>
<dbReference type="CDD" id="cd00130">
    <property type="entry name" value="PAS"/>
    <property type="match status" value="1"/>
</dbReference>
<dbReference type="Pfam" id="PF00672">
    <property type="entry name" value="HAMP"/>
    <property type="match status" value="1"/>
</dbReference>
<dbReference type="Pfam" id="PF00072">
    <property type="entry name" value="Response_reg"/>
    <property type="match status" value="1"/>
</dbReference>
<dbReference type="EC" id="2.7.13.3" evidence="3"/>
<dbReference type="CDD" id="cd12914">
    <property type="entry name" value="PDC1_DGC_like"/>
    <property type="match status" value="1"/>
</dbReference>
<dbReference type="Gene3D" id="3.30.450.20">
    <property type="entry name" value="PAS domain"/>
    <property type="match status" value="4"/>
</dbReference>
<feature type="domain" description="Histidine kinase" evidence="16">
    <location>
        <begin position="635"/>
        <end position="860"/>
    </location>
</feature>
<dbReference type="InterPro" id="IPR036097">
    <property type="entry name" value="HisK_dim/P_sf"/>
</dbReference>
<keyword evidence="8" id="KW-0547">Nucleotide-binding</keyword>
<dbReference type="PROSITE" id="PS50885">
    <property type="entry name" value="HAMP"/>
    <property type="match status" value="1"/>
</dbReference>
<keyword evidence="9 20" id="KW-0418">Kinase</keyword>
<dbReference type="PANTHER" id="PTHR43065">
    <property type="entry name" value="SENSOR HISTIDINE KINASE"/>
    <property type="match status" value="1"/>
</dbReference>
<dbReference type="EMBL" id="CP001124">
    <property type="protein sequence ID" value="ACH37546.1"/>
    <property type="molecule type" value="Genomic_DNA"/>
</dbReference>
<keyword evidence="21" id="KW-1185">Reference proteome</keyword>
<dbReference type="InterPro" id="IPR005467">
    <property type="entry name" value="His_kinase_dom"/>
</dbReference>
<evidence type="ECO:0000256" key="7">
    <source>
        <dbReference type="ARBA" id="ARBA00022692"/>
    </source>
</evidence>
<gene>
    <name evidence="20" type="ordered locus">Gbem_0517</name>
</gene>
<dbReference type="InterPro" id="IPR001610">
    <property type="entry name" value="PAC"/>
</dbReference>
<sequence>MLRLSSLSIRSLLLLITCIVALPAAVIILYSGIEFRNAMLGEARKETVKFAEMIVNEQRNLVVAAEQLMTALAQLPEVKAGDTAKVESVLKELLKLNPMYANITIADCEGKVWATAVPTAVPYNLSDRYFFKSTLETGKLSSGEYVVSRITTKPVFNLGYPVRDDSGAIAGVIGVAFNLENYRHLLQQMRLPAGSSFTIIDHRGTILARGLTEGNFTGKAYIADSFRKMVEGPDEGVSTRKGLAGDTRIIAYRKLYLPGEKTPYLYVTAGIPVDAATQKANRALILSAVLLSSFLAIACFCAVLIGKRCIADRLQLLEDASRRVASGDLHIRVSEAVTGGELGSLAQTLDDMADQLRTRTEALAQSKIFMNTIIETEPECVKLLDAEGRVQMMNRTGLKMIEADSLAQIQGQCVYPLIAPEHRDAFIQLTQRVFDGVAGNLVFEVHGLKGGHLWVDSHAVPFRNDKGEIVSLLAITRDVTELRKSEEERRKNLLLFESLMRHSPMGIRIFEGGSGKCILLNQATADISGGDMKTMQEQNFRELKSWRESGLLAAAEKVLADGVVRLVEADICTSFGKSVVMSYILSRLLIKEKQHLLVVGRDVTDEKRLTEEKKKMEAQMLHVQKLESLGVLAGGIAHDFNNILMSVMGNAELALLTLPPESPARTNLQNIEISSQRAADLARQMLAYSGKGNFIIEKIDVNRLINEMNHMLEVSISKKVDVRFNLDSGLPLVSVDATQIRQVIMNLVINASEAIGDRCGVISISTGAMECDAAFLSKLWLNDTLKEGTYLYFEVADDGCGMDQATLAKIFDPFFTTKFTGRGLGMAAVLGIIRGHKGTIEVHSEPGKGSRFTVFLPALPPGSARPVQEAEAGPLSPGYGTILLVDDEETIRNLGNEMLQILGYRVLTAEDGLVAVELFKEHHGDITCVILDQTMPNLDGEQTFRILRSMDPSIKVIMSSGFTEQDIAERFIGRGLAGFIQKPYKLASLSRKLQELG</sequence>
<evidence type="ECO:0000256" key="2">
    <source>
        <dbReference type="ARBA" id="ARBA00004651"/>
    </source>
</evidence>
<dbReference type="InterPro" id="IPR003661">
    <property type="entry name" value="HisK_dim/P_dom"/>
</dbReference>
<feature type="transmembrane region" description="Helical" evidence="15">
    <location>
        <begin position="12"/>
        <end position="33"/>
    </location>
</feature>
<name>B5ECB8_CITBB</name>
<dbReference type="AlphaFoldDB" id="B5ECB8"/>
<evidence type="ECO:0000256" key="8">
    <source>
        <dbReference type="ARBA" id="ARBA00022741"/>
    </source>
</evidence>
<dbReference type="GO" id="GO:0005886">
    <property type="term" value="C:plasma membrane"/>
    <property type="evidence" value="ECO:0007669"/>
    <property type="project" value="UniProtKB-SubCell"/>
</dbReference>
<feature type="transmembrane region" description="Helical" evidence="15">
    <location>
        <begin position="283"/>
        <end position="305"/>
    </location>
</feature>
<dbReference type="InterPro" id="IPR035965">
    <property type="entry name" value="PAS-like_dom_sf"/>
</dbReference>
<dbReference type="InterPro" id="IPR033479">
    <property type="entry name" value="dCache_1"/>
</dbReference>
<evidence type="ECO:0000313" key="21">
    <source>
        <dbReference type="Proteomes" id="UP000008825"/>
    </source>
</evidence>
<evidence type="ECO:0000259" key="19">
    <source>
        <dbReference type="PROSITE" id="PS50885"/>
    </source>
</evidence>
<feature type="domain" description="PAC" evidence="18">
    <location>
        <begin position="439"/>
        <end position="491"/>
    </location>
</feature>
<evidence type="ECO:0000259" key="16">
    <source>
        <dbReference type="PROSITE" id="PS50109"/>
    </source>
</evidence>
<dbReference type="SUPFAM" id="SSF55874">
    <property type="entry name" value="ATPase domain of HSP90 chaperone/DNA topoisomerase II/histidine kinase"/>
    <property type="match status" value="1"/>
</dbReference>
<dbReference type="CDD" id="cd00156">
    <property type="entry name" value="REC"/>
    <property type="match status" value="1"/>
</dbReference>
<dbReference type="InterPro" id="IPR011006">
    <property type="entry name" value="CheY-like_superfamily"/>
</dbReference>
<dbReference type="Gene3D" id="1.10.287.130">
    <property type="match status" value="1"/>
</dbReference>
<dbReference type="InterPro" id="IPR000014">
    <property type="entry name" value="PAS"/>
</dbReference>
<feature type="modified residue" description="4-aspartylphosphate" evidence="14">
    <location>
        <position position="932"/>
    </location>
</feature>
<dbReference type="CDD" id="cd00082">
    <property type="entry name" value="HisKA"/>
    <property type="match status" value="1"/>
</dbReference>
<dbReference type="OrthoDB" id="5389345at2"/>
<dbReference type="STRING" id="404380.Gbem_0517"/>
<dbReference type="SUPFAM" id="SSF103190">
    <property type="entry name" value="Sensory domain-like"/>
    <property type="match status" value="1"/>
</dbReference>
<evidence type="ECO:0000256" key="9">
    <source>
        <dbReference type="ARBA" id="ARBA00022777"/>
    </source>
</evidence>
<evidence type="ECO:0000256" key="3">
    <source>
        <dbReference type="ARBA" id="ARBA00012438"/>
    </source>
</evidence>
<comment type="subcellular location">
    <subcellularLocation>
        <location evidence="2">Cell membrane</location>
        <topology evidence="2">Multi-pass membrane protein</topology>
    </subcellularLocation>
</comment>
<organism evidence="20 21">
    <name type="scientific">Citrifermentans bemidjiense (strain ATCC BAA-1014 / DSM 16622 / JCM 12645 / Bem)</name>
    <name type="common">Geobacter bemidjiensis</name>
    <dbReference type="NCBI Taxonomy" id="404380"/>
    <lineage>
        <taxon>Bacteria</taxon>
        <taxon>Pseudomonadati</taxon>
        <taxon>Thermodesulfobacteriota</taxon>
        <taxon>Desulfuromonadia</taxon>
        <taxon>Geobacterales</taxon>
        <taxon>Geobacteraceae</taxon>
        <taxon>Citrifermentans</taxon>
    </lineage>
</organism>
<evidence type="ECO:0000256" key="11">
    <source>
        <dbReference type="ARBA" id="ARBA00022989"/>
    </source>
</evidence>
<reference evidence="20 21" key="1">
    <citation type="submission" date="2008-07" db="EMBL/GenBank/DDBJ databases">
        <title>Complete sequence of Geobacter bemidjiensis BEM.</title>
        <authorList>
            <consortium name="US DOE Joint Genome Institute"/>
            <person name="Lucas S."/>
            <person name="Copeland A."/>
            <person name="Lapidus A."/>
            <person name="Glavina del Rio T."/>
            <person name="Dalin E."/>
            <person name="Tice H."/>
            <person name="Bruce D."/>
            <person name="Goodwin L."/>
            <person name="Pitluck S."/>
            <person name="Kiss H."/>
            <person name="Brettin T."/>
            <person name="Detter J.C."/>
            <person name="Han C."/>
            <person name="Kuske C.R."/>
            <person name="Schmutz J."/>
            <person name="Larimer F."/>
            <person name="Land M."/>
            <person name="Hauser L."/>
            <person name="Kyrpides N."/>
            <person name="Lykidis A."/>
            <person name="Lovley D."/>
            <person name="Richardson P."/>
        </authorList>
    </citation>
    <scope>NUCLEOTIDE SEQUENCE [LARGE SCALE GENOMIC DNA]</scope>
    <source>
        <strain evidence="21">ATCC BAA-1014 / DSM 16622 / JCM 12645 / Bem</strain>
    </source>
</reference>
<keyword evidence="7 15" id="KW-0812">Transmembrane</keyword>
<feature type="domain" description="Response regulatory" evidence="17">
    <location>
        <begin position="881"/>
        <end position="997"/>
    </location>
</feature>
<dbReference type="InterPro" id="IPR013656">
    <property type="entry name" value="PAS_4"/>
</dbReference>
<dbReference type="PROSITE" id="PS50109">
    <property type="entry name" value="HIS_KIN"/>
    <property type="match status" value="1"/>
</dbReference>